<evidence type="ECO:0000313" key="2">
    <source>
        <dbReference type="EnsemblPlants" id="OMERI01G35310.1"/>
    </source>
</evidence>
<keyword evidence="3" id="KW-1185">Reference proteome</keyword>
<organism evidence="2">
    <name type="scientific">Oryza meridionalis</name>
    <dbReference type="NCBI Taxonomy" id="40149"/>
    <lineage>
        <taxon>Eukaryota</taxon>
        <taxon>Viridiplantae</taxon>
        <taxon>Streptophyta</taxon>
        <taxon>Embryophyta</taxon>
        <taxon>Tracheophyta</taxon>
        <taxon>Spermatophyta</taxon>
        <taxon>Magnoliopsida</taxon>
        <taxon>Liliopsida</taxon>
        <taxon>Poales</taxon>
        <taxon>Poaceae</taxon>
        <taxon>BOP clade</taxon>
        <taxon>Oryzoideae</taxon>
        <taxon>Oryzeae</taxon>
        <taxon>Oryzinae</taxon>
        <taxon>Oryza</taxon>
    </lineage>
</organism>
<evidence type="ECO:0000313" key="3">
    <source>
        <dbReference type="Proteomes" id="UP000008021"/>
    </source>
</evidence>
<dbReference type="Gramene" id="OMERI01G35310.1">
    <property type="protein sequence ID" value="OMERI01G35310.1"/>
    <property type="gene ID" value="OMERI01G35310"/>
</dbReference>
<dbReference type="AlphaFoldDB" id="A0A0E0CAR3"/>
<dbReference type="HOGENOM" id="CLU_1952225_0_0_1"/>
<sequence>MAGCLRRVSSELDDGDKEQEDGEMAARMEGQQRLRWWRRRWRGDGVGEANMATPAADPAPEESDGRDDGGDEFAATAAWTTMVGVTPRNSRIEFQAECALKSPSRTSRGTQTTMLTFRSTSYKHHKSLT</sequence>
<evidence type="ECO:0000256" key="1">
    <source>
        <dbReference type="SAM" id="MobiDB-lite"/>
    </source>
</evidence>
<feature type="region of interest" description="Disordered" evidence="1">
    <location>
        <begin position="1"/>
        <end position="29"/>
    </location>
</feature>
<dbReference type="Proteomes" id="UP000008021">
    <property type="component" value="Chromosome 1"/>
</dbReference>
<protein>
    <submittedName>
        <fullName evidence="2">Uncharacterized protein</fullName>
    </submittedName>
</protein>
<accession>A0A0E0CAR3</accession>
<reference evidence="2" key="2">
    <citation type="submission" date="2018-05" db="EMBL/GenBank/DDBJ databases">
        <title>OmerRS3 (Oryza meridionalis Reference Sequence Version 3).</title>
        <authorList>
            <person name="Zhang J."/>
            <person name="Kudrna D."/>
            <person name="Lee S."/>
            <person name="Talag J."/>
            <person name="Welchert J."/>
            <person name="Wing R.A."/>
        </authorList>
    </citation>
    <scope>NUCLEOTIDE SEQUENCE [LARGE SCALE GENOMIC DNA]</scope>
    <source>
        <strain evidence="2">cv. OR44</strain>
    </source>
</reference>
<feature type="region of interest" description="Disordered" evidence="1">
    <location>
        <begin position="102"/>
        <end position="129"/>
    </location>
</feature>
<feature type="compositionally biased region" description="Polar residues" evidence="1">
    <location>
        <begin position="103"/>
        <end position="120"/>
    </location>
</feature>
<feature type="compositionally biased region" description="Acidic residues" evidence="1">
    <location>
        <begin position="11"/>
        <end position="23"/>
    </location>
</feature>
<proteinExistence type="predicted"/>
<reference evidence="2" key="1">
    <citation type="submission" date="2015-04" db="UniProtKB">
        <authorList>
            <consortium name="EnsemblPlants"/>
        </authorList>
    </citation>
    <scope>IDENTIFICATION</scope>
</reference>
<dbReference type="EnsemblPlants" id="OMERI01G35310.1">
    <property type="protein sequence ID" value="OMERI01G35310.1"/>
    <property type="gene ID" value="OMERI01G35310"/>
</dbReference>
<feature type="compositionally biased region" description="Acidic residues" evidence="1">
    <location>
        <begin position="59"/>
        <end position="71"/>
    </location>
</feature>
<feature type="region of interest" description="Disordered" evidence="1">
    <location>
        <begin position="47"/>
        <end position="74"/>
    </location>
</feature>
<name>A0A0E0CAR3_9ORYZ</name>